<dbReference type="GO" id="GO:0015344">
    <property type="term" value="F:siderophore uptake transmembrane transporter activity"/>
    <property type="evidence" value="ECO:0007669"/>
    <property type="project" value="TreeGrafter"/>
</dbReference>
<keyword evidence="5 11" id="KW-0812">Transmembrane</keyword>
<evidence type="ECO:0000256" key="4">
    <source>
        <dbReference type="ARBA" id="ARBA00022452"/>
    </source>
</evidence>
<evidence type="ECO:0000259" key="14">
    <source>
        <dbReference type="Pfam" id="PF00593"/>
    </source>
</evidence>
<dbReference type="InterPro" id="IPR037066">
    <property type="entry name" value="Plug_dom_sf"/>
</dbReference>
<dbReference type="Pfam" id="PF07715">
    <property type="entry name" value="Plug"/>
    <property type="match status" value="1"/>
</dbReference>
<dbReference type="InterPro" id="IPR039426">
    <property type="entry name" value="TonB-dep_rcpt-like"/>
</dbReference>
<dbReference type="SUPFAM" id="SSF56935">
    <property type="entry name" value="Porins"/>
    <property type="match status" value="1"/>
</dbReference>
<evidence type="ECO:0000259" key="15">
    <source>
        <dbReference type="Pfam" id="PF07715"/>
    </source>
</evidence>
<keyword evidence="7 12" id="KW-0798">TonB box</keyword>
<protein>
    <submittedName>
        <fullName evidence="16">TonB-dependent receptor</fullName>
    </submittedName>
</protein>
<comment type="similarity">
    <text evidence="2 11 12">Belongs to the TonB-dependent receptor family.</text>
</comment>
<dbReference type="Proteomes" id="UP000450012">
    <property type="component" value="Unassembled WGS sequence"/>
</dbReference>
<dbReference type="InterPro" id="IPR036942">
    <property type="entry name" value="Beta-barrel_TonB_sf"/>
</dbReference>
<dbReference type="GO" id="GO:0009279">
    <property type="term" value="C:cell outer membrane"/>
    <property type="evidence" value="ECO:0007669"/>
    <property type="project" value="UniProtKB-SubCell"/>
</dbReference>
<keyword evidence="3 11" id="KW-0813">Transport</keyword>
<feature type="chain" id="PRO_5030685960" evidence="13">
    <location>
        <begin position="27"/>
        <end position="703"/>
    </location>
</feature>
<evidence type="ECO:0000313" key="16">
    <source>
        <dbReference type="EMBL" id="MYM67196.1"/>
    </source>
</evidence>
<dbReference type="PANTHER" id="PTHR30069:SF29">
    <property type="entry name" value="HEMOGLOBIN AND HEMOGLOBIN-HAPTOGLOBIN-BINDING PROTEIN 1-RELATED"/>
    <property type="match status" value="1"/>
</dbReference>
<dbReference type="InterPro" id="IPR000531">
    <property type="entry name" value="Beta-barrel_TonB"/>
</dbReference>
<evidence type="ECO:0000256" key="7">
    <source>
        <dbReference type="ARBA" id="ARBA00023077"/>
    </source>
</evidence>
<dbReference type="RefSeq" id="WP_161013757.1">
    <property type="nucleotide sequence ID" value="NZ_WWCK01000003.1"/>
</dbReference>
<dbReference type="AlphaFoldDB" id="A0A7X4GPF0"/>
<dbReference type="EMBL" id="WWCK01000003">
    <property type="protein sequence ID" value="MYM67196.1"/>
    <property type="molecule type" value="Genomic_DNA"/>
</dbReference>
<dbReference type="Pfam" id="PF00593">
    <property type="entry name" value="TonB_dep_Rec_b-barrel"/>
    <property type="match status" value="1"/>
</dbReference>
<evidence type="ECO:0000256" key="1">
    <source>
        <dbReference type="ARBA" id="ARBA00004571"/>
    </source>
</evidence>
<evidence type="ECO:0000256" key="2">
    <source>
        <dbReference type="ARBA" id="ARBA00009810"/>
    </source>
</evidence>
<dbReference type="Gene3D" id="2.40.170.20">
    <property type="entry name" value="TonB-dependent receptor, beta-barrel domain"/>
    <property type="match status" value="1"/>
</dbReference>
<evidence type="ECO:0000256" key="6">
    <source>
        <dbReference type="ARBA" id="ARBA00022729"/>
    </source>
</evidence>
<evidence type="ECO:0000256" key="8">
    <source>
        <dbReference type="ARBA" id="ARBA00023136"/>
    </source>
</evidence>
<keyword evidence="10 11" id="KW-0998">Cell outer membrane</keyword>
<keyword evidence="8 11" id="KW-0472">Membrane</keyword>
<name>A0A7X4GPF0_9BURK</name>
<sequence length="703" mass="76716">MKKSSAQRLYLTAALTLPLIHTHAYAGPSADEEEMALVYGAGDSVSIATGNLQALRRAPAVASVVTAADIAAMGATDLDQILESVAGIHVNRTPNSYSPLYVVRGIVSPYTPQILMLQNGVPITTAYVGNKGNIWGNFPVEHIARIEIIRGPGSALYGADALSGVINIITKGANETAGTEIGARAGSFSTYDGWVQHGGKMGDVDVAAYLRVGSTDGFHRTIEADAQTRNDALFKTDASLAPGQLNTQFKSIDANLDLVYNQWRARFGYKKRYDMGTGAGIASALDPVGRQQGERITGSLSWAEPQVTQDLGLGANLSTQFYSQEMPTLYRLLPPGLVLPTGAFPNGMIAAPETWERAVRLSAYADYGGLPGHHLRLGVGHDDINLYRTREYRNFNYTANGTPIPLPSVVETTYTTPFLRPQRRRIDYVYLQDEWNFAADWNLTTGVRHDQYSDFGGTTNPRMALVWDASFDLTAKLLYGRAFRAPAFAESYGITNPVALGNPNLKPERNATTELSFAWQARTDATVNLTFYHYDMKNIIRTVPNALAGTGATYANAGNQKGHGIELESSWVVTRDVHLSGNYAWQRSTDETTNTDAGYAPRHHLYGRAEWAFASGYQSSAQMNWVAGRQRAFGDLRPALGDYTTLDLTIGTRNGRNQWNFSAALRNVFNTDVREPSPAPGLNLPHDLPMAPRALSIQASYKL</sequence>
<keyword evidence="9 16" id="KW-0675">Receptor</keyword>
<dbReference type="InterPro" id="IPR012910">
    <property type="entry name" value="Plug_dom"/>
</dbReference>
<evidence type="ECO:0000256" key="3">
    <source>
        <dbReference type="ARBA" id="ARBA00022448"/>
    </source>
</evidence>
<keyword evidence="6 13" id="KW-0732">Signal</keyword>
<evidence type="ECO:0000256" key="5">
    <source>
        <dbReference type="ARBA" id="ARBA00022692"/>
    </source>
</evidence>
<dbReference type="Gene3D" id="2.170.130.10">
    <property type="entry name" value="TonB-dependent receptor, plug domain"/>
    <property type="match status" value="1"/>
</dbReference>
<feature type="domain" description="TonB-dependent receptor-like beta-barrel" evidence="14">
    <location>
        <begin position="253"/>
        <end position="668"/>
    </location>
</feature>
<evidence type="ECO:0000256" key="13">
    <source>
        <dbReference type="SAM" id="SignalP"/>
    </source>
</evidence>
<feature type="signal peptide" evidence="13">
    <location>
        <begin position="1"/>
        <end position="26"/>
    </location>
</feature>
<comment type="subcellular location">
    <subcellularLocation>
        <location evidence="1 11">Cell outer membrane</location>
        <topology evidence="1 11">Multi-pass membrane protein</topology>
    </subcellularLocation>
</comment>
<keyword evidence="17" id="KW-1185">Reference proteome</keyword>
<evidence type="ECO:0000256" key="10">
    <source>
        <dbReference type="ARBA" id="ARBA00023237"/>
    </source>
</evidence>
<dbReference type="CDD" id="cd01347">
    <property type="entry name" value="ligand_gated_channel"/>
    <property type="match status" value="1"/>
</dbReference>
<feature type="domain" description="TonB-dependent receptor plug" evidence="15">
    <location>
        <begin position="55"/>
        <end position="165"/>
    </location>
</feature>
<organism evidence="16 17">
    <name type="scientific">Duganella rivi</name>
    <dbReference type="NCBI Taxonomy" id="2666083"/>
    <lineage>
        <taxon>Bacteria</taxon>
        <taxon>Pseudomonadati</taxon>
        <taxon>Pseudomonadota</taxon>
        <taxon>Betaproteobacteria</taxon>
        <taxon>Burkholderiales</taxon>
        <taxon>Oxalobacteraceae</taxon>
        <taxon>Telluria group</taxon>
        <taxon>Duganella</taxon>
    </lineage>
</organism>
<evidence type="ECO:0000256" key="12">
    <source>
        <dbReference type="RuleBase" id="RU003357"/>
    </source>
</evidence>
<comment type="caution">
    <text evidence="16">The sequence shown here is derived from an EMBL/GenBank/DDBJ whole genome shotgun (WGS) entry which is preliminary data.</text>
</comment>
<dbReference type="PANTHER" id="PTHR30069">
    <property type="entry name" value="TONB-DEPENDENT OUTER MEMBRANE RECEPTOR"/>
    <property type="match status" value="1"/>
</dbReference>
<dbReference type="PROSITE" id="PS52016">
    <property type="entry name" value="TONB_DEPENDENT_REC_3"/>
    <property type="match status" value="1"/>
</dbReference>
<evidence type="ECO:0000256" key="9">
    <source>
        <dbReference type="ARBA" id="ARBA00023170"/>
    </source>
</evidence>
<accession>A0A7X4GPF0</accession>
<reference evidence="16 17" key="1">
    <citation type="submission" date="2019-12" db="EMBL/GenBank/DDBJ databases">
        <title>Novel species isolated from a subtropical stream in China.</title>
        <authorList>
            <person name="Lu H."/>
        </authorList>
    </citation>
    <scope>NUCLEOTIDE SEQUENCE [LARGE SCALE GENOMIC DNA]</scope>
    <source>
        <strain evidence="16 17">FT55W</strain>
    </source>
</reference>
<keyword evidence="4 11" id="KW-1134">Transmembrane beta strand</keyword>
<dbReference type="GO" id="GO:0044718">
    <property type="term" value="P:siderophore transmembrane transport"/>
    <property type="evidence" value="ECO:0007669"/>
    <property type="project" value="TreeGrafter"/>
</dbReference>
<gene>
    <name evidence="16" type="ORF">GTP45_10170</name>
</gene>
<evidence type="ECO:0000313" key="17">
    <source>
        <dbReference type="Proteomes" id="UP000450012"/>
    </source>
</evidence>
<evidence type="ECO:0000256" key="11">
    <source>
        <dbReference type="PROSITE-ProRule" id="PRU01360"/>
    </source>
</evidence>
<proteinExistence type="inferred from homology"/>